<dbReference type="Proteomes" id="UP000824150">
    <property type="component" value="Unassembled WGS sequence"/>
</dbReference>
<sequence>MAEVRLQVQDISKTFGITKALQHVSFNVNKGEVHALIGENGSGKSTLTNMLTGIYPMETGKFILDGQEVHPKNQVDANNMGISIIVQELGTLSGLTVAENIFLGHEERFIKCGFRNTNQMNAEANRLLEKYGFTHIKAQKMVDEYNFEDRKLIEIVKATYFHPKIVVIDETTTALSQEGREELYKHMNRIRDEGNTVIFISHDLPEILDKSDTITVLRDGVYIDTIKSKDVTEEDLKRLMVGREITGDYYRADYGEKISDEVVLSVKNVTVPGLIHNVSFDLHKGEILGFGGLSESGMHEVGKAIFGASFDREGEVVLADGTHINSIPQAIAHSIAYTSKDRDNESIVINQSIRDNIALPSLDKLVRIPKFPILNWASIKAFALKYAREMSVKMQGTGQFVSELSGGNKQKVVLARWIGKDSDIVVLDSPTRGIDIKVKQDIYQLMDKMRKEGKSIIMISEELMELIGMCDRIIIMKEGTVSGEIMRSRDLNEHSLIEMMV</sequence>
<evidence type="ECO:0000256" key="3">
    <source>
        <dbReference type="ARBA" id="ARBA00022741"/>
    </source>
</evidence>
<dbReference type="PROSITE" id="PS00211">
    <property type="entry name" value="ABC_TRANSPORTER_1"/>
    <property type="match status" value="1"/>
</dbReference>
<dbReference type="InterPro" id="IPR003439">
    <property type="entry name" value="ABC_transporter-like_ATP-bd"/>
</dbReference>
<reference evidence="6" key="1">
    <citation type="journal article" date="2021" name="PeerJ">
        <title>Extensive microbial diversity within the chicken gut microbiome revealed by metagenomics and culture.</title>
        <authorList>
            <person name="Gilroy R."/>
            <person name="Ravi A."/>
            <person name="Getino M."/>
            <person name="Pursley I."/>
            <person name="Horton D.L."/>
            <person name="Alikhan N.F."/>
            <person name="Baker D."/>
            <person name="Gharbi K."/>
            <person name="Hall N."/>
            <person name="Watson M."/>
            <person name="Adriaenssens E.M."/>
            <person name="Foster-Nyarko E."/>
            <person name="Jarju S."/>
            <person name="Secka A."/>
            <person name="Antonio M."/>
            <person name="Oren A."/>
            <person name="Chaudhuri R.R."/>
            <person name="La Ragione R."/>
            <person name="Hildebrand F."/>
            <person name="Pallen M.J."/>
        </authorList>
    </citation>
    <scope>NUCLEOTIDE SEQUENCE</scope>
    <source>
        <strain evidence="6">687</strain>
    </source>
</reference>
<dbReference type="Gene3D" id="3.40.50.300">
    <property type="entry name" value="P-loop containing nucleotide triphosphate hydrolases"/>
    <property type="match status" value="2"/>
</dbReference>
<keyword evidence="1" id="KW-0813">Transport</keyword>
<dbReference type="GO" id="GO:0005524">
    <property type="term" value="F:ATP binding"/>
    <property type="evidence" value="ECO:0007669"/>
    <property type="project" value="UniProtKB-KW"/>
</dbReference>
<dbReference type="AlphaFoldDB" id="A0A9E2KMV9"/>
<evidence type="ECO:0000313" key="7">
    <source>
        <dbReference type="Proteomes" id="UP000824150"/>
    </source>
</evidence>
<evidence type="ECO:0000256" key="4">
    <source>
        <dbReference type="ARBA" id="ARBA00022840"/>
    </source>
</evidence>
<evidence type="ECO:0000256" key="2">
    <source>
        <dbReference type="ARBA" id="ARBA00022737"/>
    </source>
</evidence>
<dbReference type="InterPro" id="IPR027417">
    <property type="entry name" value="P-loop_NTPase"/>
</dbReference>
<dbReference type="PROSITE" id="PS50893">
    <property type="entry name" value="ABC_TRANSPORTER_2"/>
    <property type="match status" value="2"/>
</dbReference>
<feature type="domain" description="ABC transporter" evidence="5">
    <location>
        <begin position="6"/>
        <end position="244"/>
    </location>
</feature>
<dbReference type="InterPro" id="IPR003593">
    <property type="entry name" value="AAA+_ATPase"/>
</dbReference>
<accession>A0A9E2KMV9</accession>
<gene>
    <name evidence="6" type="ORF">IAA31_05210</name>
</gene>
<dbReference type="PANTHER" id="PTHR43790:SF9">
    <property type="entry name" value="GALACTOFURANOSE TRANSPORTER ATP-BINDING PROTEIN YTFR"/>
    <property type="match status" value="1"/>
</dbReference>
<dbReference type="PANTHER" id="PTHR43790">
    <property type="entry name" value="CARBOHYDRATE TRANSPORT ATP-BINDING PROTEIN MG119-RELATED"/>
    <property type="match status" value="1"/>
</dbReference>
<comment type="caution">
    <text evidence="6">The sequence shown here is derived from an EMBL/GenBank/DDBJ whole genome shotgun (WGS) entry which is preliminary data.</text>
</comment>
<dbReference type="CDD" id="cd03215">
    <property type="entry name" value="ABC_Carb_Monos_II"/>
    <property type="match status" value="1"/>
</dbReference>
<dbReference type="Pfam" id="PF00005">
    <property type="entry name" value="ABC_tran"/>
    <property type="match status" value="2"/>
</dbReference>
<organism evidence="6 7">
    <name type="scientific">Candidatus Anaerobiospirillum merdipullorum</name>
    <dbReference type="NCBI Taxonomy" id="2838450"/>
    <lineage>
        <taxon>Bacteria</taxon>
        <taxon>Pseudomonadati</taxon>
        <taxon>Pseudomonadota</taxon>
        <taxon>Gammaproteobacteria</taxon>
        <taxon>Aeromonadales</taxon>
        <taxon>Succinivibrionaceae</taxon>
        <taxon>Anaerobiospirillum</taxon>
    </lineage>
</organism>
<keyword evidence="3" id="KW-0547">Nucleotide-binding</keyword>
<dbReference type="InterPro" id="IPR050107">
    <property type="entry name" value="ABC_carbohydrate_import_ATPase"/>
</dbReference>
<keyword evidence="2" id="KW-0677">Repeat</keyword>
<dbReference type="EMBL" id="JAHLFG010000058">
    <property type="protein sequence ID" value="MBU3826869.1"/>
    <property type="molecule type" value="Genomic_DNA"/>
</dbReference>
<keyword evidence="4 6" id="KW-0067">ATP-binding</keyword>
<dbReference type="SMART" id="SM00382">
    <property type="entry name" value="AAA"/>
    <property type="match status" value="2"/>
</dbReference>
<evidence type="ECO:0000256" key="1">
    <source>
        <dbReference type="ARBA" id="ARBA00022448"/>
    </source>
</evidence>
<evidence type="ECO:0000313" key="6">
    <source>
        <dbReference type="EMBL" id="MBU3826869.1"/>
    </source>
</evidence>
<feature type="domain" description="ABC transporter" evidence="5">
    <location>
        <begin position="258"/>
        <end position="499"/>
    </location>
</feature>
<evidence type="ECO:0000259" key="5">
    <source>
        <dbReference type="PROSITE" id="PS50893"/>
    </source>
</evidence>
<protein>
    <submittedName>
        <fullName evidence="6">Sugar ABC transporter ATP-binding protein</fullName>
    </submittedName>
</protein>
<proteinExistence type="predicted"/>
<name>A0A9E2KMV9_9GAMM</name>
<reference evidence="6" key="2">
    <citation type="submission" date="2021-04" db="EMBL/GenBank/DDBJ databases">
        <authorList>
            <person name="Gilroy R."/>
        </authorList>
    </citation>
    <scope>NUCLEOTIDE SEQUENCE</scope>
    <source>
        <strain evidence="6">687</strain>
    </source>
</reference>
<dbReference type="InterPro" id="IPR017871">
    <property type="entry name" value="ABC_transporter-like_CS"/>
</dbReference>
<dbReference type="GO" id="GO:0016887">
    <property type="term" value="F:ATP hydrolysis activity"/>
    <property type="evidence" value="ECO:0007669"/>
    <property type="project" value="InterPro"/>
</dbReference>
<dbReference type="SUPFAM" id="SSF52540">
    <property type="entry name" value="P-loop containing nucleoside triphosphate hydrolases"/>
    <property type="match status" value="2"/>
</dbReference>
<dbReference type="CDD" id="cd03216">
    <property type="entry name" value="ABC_Carb_Monos_I"/>
    <property type="match status" value="1"/>
</dbReference>